<comment type="caution">
    <text evidence="2">The sequence shown here is derived from an EMBL/GenBank/DDBJ whole genome shotgun (WGS) entry which is preliminary data.</text>
</comment>
<name>A0A5B7EQL1_PORTR</name>
<evidence type="ECO:0000313" key="2">
    <source>
        <dbReference type="EMBL" id="MPC35243.1"/>
    </source>
</evidence>
<feature type="region of interest" description="Disordered" evidence="1">
    <location>
        <begin position="54"/>
        <end position="75"/>
    </location>
</feature>
<dbReference type="Proteomes" id="UP000324222">
    <property type="component" value="Unassembled WGS sequence"/>
</dbReference>
<evidence type="ECO:0000256" key="1">
    <source>
        <dbReference type="SAM" id="MobiDB-lite"/>
    </source>
</evidence>
<dbReference type="EMBL" id="VSRR010003229">
    <property type="protein sequence ID" value="MPC35243.1"/>
    <property type="molecule type" value="Genomic_DNA"/>
</dbReference>
<sequence length="75" mass="8196">MEARTRGLPPLQLFLQRRSLAISGARRPDRREKDYTRDGEIHVSRSIACGCGAWSGTGGHPAPRGKTRAGVPWGI</sequence>
<gene>
    <name evidence="2" type="ORF">E2C01_028661</name>
</gene>
<accession>A0A5B7EQL1</accession>
<evidence type="ECO:0000313" key="3">
    <source>
        <dbReference type="Proteomes" id="UP000324222"/>
    </source>
</evidence>
<proteinExistence type="predicted"/>
<organism evidence="2 3">
    <name type="scientific">Portunus trituberculatus</name>
    <name type="common">Swimming crab</name>
    <name type="synonym">Neptunus trituberculatus</name>
    <dbReference type="NCBI Taxonomy" id="210409"/>
    <lineage>
        <taxon>Eukaryota</taxon>
        <taxon>Metazoa</taxon>
        <taxon>Ecdysozoa</taxon>
        <taxon>Arthropoda</taxon>
        <taxon>Crustacea</taxon>
        <taxon>Multicrustacea</taxon>
        <taxon>Malacostraca</taxon>
        <taxon>Eumalacostraca</taxon>
        <taxon>Eucarida</taxon>
        <taxon>Decapoda</taxon>
        <taxon>Pleocyemata</taxon>
        <taxon>Brachyura</taxon>
        <taxon>Eubrachyura</taxon>
        <taxon>Portunoidea</taxon>
        <taxon>Portunidae</taxon>
        <taxon>Portuninae</taxon>
        <taxon>Portunus</taxon>
    </lineage>
</organism>
<protein>
    <submittedName>
        <fullName evidence="2">Uncharacterized protein</fullName>
    </submittedName>
</protein>
<dbReference type="AlphaFoldDB" id="A0A5B7EQL1"/>
<keyword evidence="3" id="KW-1185">Reference proteome</keyword>
<reference evidence="2 3" key="1">
    <citation type="submission" date="2019-05" db="EMBL/GenBank/DDBJ databases">
        <title>Another draft genome of Portunus trituberculatus and its Hox gene families provides insights of decapod evolution.</title>
        <authorList>
            <person name="Jeong J.-H."/>
            <person name="Song I."/>
            <person name="Kim S."/>
            <person name="Choi T."/>
            <person name="Kim D."/>
            <person name="Ryu S."/>
            <person name="Kim W."/>
        </authorList>
    </citation>
    <scope>NUCLEOTIDE SEQUENCE [LARGE SCALE GENOMIC DNA]</scope>
    <source>
        <tissue evidence="2">Muscle</tissue>
    </source>
</reference>